<comment type="caution">
    <text evidence="1">The sequence shown here is derived from an EMBL/GenBank/DDBJ whole genome shotgun (WGS) entry which is preliminary data.</text>
</comment>
<organism evidence="1 2">
    <name type="scientific">Brachybacterium epidermidis</name>
    <dbReference type="NCBI Taxonomy" id="2781983"/>
    <lineage>
        <taxon>Bacteria</taxon>
        <taxon>Bacillati</taxon>
        <taxon>Actinomycetota</taxon>
        <taxon>Actinomycetes</taxon>
        <taxon>Micrococcales</taxon>
        <taxon>Dermabacteraceae</taxon>
        <taxon>Brachybacterium</taxon>
    </lineage>
</organism>
<dbReference type="RefSeq" id="WP_193864666.1">
    <property type="nucleotide sequence ID" value="NZ_JADEYR010000001.1"/>
</dbReference>
<name>A0ABR9W0F4_9MICO</name>
<reference evidence="1 2" key="1">
    <citation type="submission" date="2020-10" db="EMBL/GenBank/DDBJ databases">
        <title>Draft genome and description of Brachybacterium epidermidis sp nov.</title>
        <authorList>
            <person name="Boxberger M."/>
            <person name="La Scola B."/>
        </authorList>
    </citation>
    <scope>NUCLEOTIDE SEQUENCE [LARGE SCALE GENOMIC DNA]</scope>
    <source>
        <strain evidence="1 2">Marseille-Q2903</strain>
    </source>
</reference>
<evidence type="ECO:0000313" key="2">
    <source>
        <dbReference type="Proteomes" id="UP000644727"/>
    </source>
</evidence>
<accession>A0ABR9W0F4</accession>
<gene>
    <name evidence="1" type="ORF">IOE58_01505</name>
</gene>
<protein>
    <submittedName>
        <fullName evidence="1">Uncharacterized protein</fullName>
    </submittedName>
</protein>
<evidence type="ECO:0000313" key="1">
    <source>
        <dbReference type="EMBL" id="MBE9402930.1"/>
    </source>
</evidence>
<proteinExistence type="predicted"/>
<dbReference type="EMBL" id="JADEYR010000001">
    <property type="protein sequence ID" value="MBE9402930.1"/>
    <property type="molecule type" value="Genomic_DNA"/>
</dbReference>
<sequence length="336" mass="36904">MDIQNHYYGHSAVLARYAGLGSVRHINGLLQHGWTVRSPTLVHFSDFARLPRGAGRFVWSHSARGWDPERDPFPTIPVGAPFLYLSELTAQQKIEPLGRTVAFPVHDTRLVRLEHSDDAFARQLAERGGPSLVCLHPEDLDRPEKRQVWAAHGHQVVSAGDRRDPLFLSRVLHLARGARRVVSNQLSTAVVYAAAEGTPTEIYGDEVAIGSLGTDVARRTRELWPEFHDESDTATRQRIARAELGAQHVLSPEELRAALGWDRRSPVPFLSYWAGAPVRKAGAVLGVVKRPEGAQDAGSGASPVAFLAHPLSHLPSRLPRVPDAQMLIAEPVTPTP</sequence>
<dbReference type="Proteomes" id="UP000644727">
    <property type="component" value="Unassembled WGS sequence"/>
</dbReference>
<keyword evidence="2" id="KW-1185">Reference proteome</keyword>